<dbReference type="Proteomes" id="UP001221142">
    <property type="component" value="Unassembled WGS sequence"/>
</dbReference>
<name>A0AAD7BCN5_9AGAR</name>
<feature type="region of interest" description="Disordered" evidence="1">
    <location>
        <begin position="777"/>
        <end position="960"/>
    </location>
</feature>
<feature type="compositionally biased region" description="Low complexity" evidence="1">
    <location>
        <begin position="887"/>
        <end position="920"/>
    </location>
</feature>
<dbReference type="Pfam" id="PF14388">
    <property type="entry name" value="DUF4419"/>
    <property type="match status" value="1"/>
</dbReference>
<proteinExistence type="predicted"/>
<evidence type="ECO:0000313" key="2">
    <source>
        <dbReference type="EMBL" id="KAJ7617199.1"/>
    </source>
</evidence>
<feature type="compositionally biased region" description="Polar residues" evidence="1">
    <location>
        <begin position="1"/>
        <end position="15"/>
    </location>
</feature>
<feature type="region of interest" description="Disordered" evidence="1">
    <location>
        <begin position="671"/>
        <end position="714"/>
    </location>
</feature>
<feature type="region of interest" description="Disordered" evidence="1">
    <location>
        <begin position="561"/>
        <end position="588"/>
    </location>
</feature>
<feature type="compositionally biased region" description="Low complexity" evidence="1">
    <location>
        <begin position="338"/>
        <end position="354"/>
    </location>
</feature>
<protein>
    <submittedName>
        <fullName evidence="2">Uncharacterized protein</fullName>
    </submittedName>
</protein>
<feature type="region of interest" description="Disordered" evidence="1">
    <location>
        <begin position="1"/>
        <end position="27"/>
    </location>
</feature>
<dbReference type="PANTHER" id="PTHR31252">
    <property type="entry name" value="DUF4419 DOMAIN-CONTAINING PROTEIN"/>
    <property type="match status" value="1"/>
</dbReference>
<feature type="compositionally biased region" description="Basic residues" evidence="1">
    <location>
        <begin position="949"/>
        <end position="960"/>
    </location>
</feature>
<dbReference type="InterPro" id="IPR025533">
    <property type="entry name" value="DUF4419"/>
</dbReference>
<feature type="region of interest" description="Disordered" evidence="1">
    <location>
        <begin position="477"/>
        <end position="547"/>
    </location>
</feature>
<dbReference type="AlphaFoldDB" id="A0AAD7BCN5"/>
<feature type="compositionally biased region" description="Gly residues" evidence="1">
    <location>
        <begin position="777"/>
        <end position="800"/>
    </location>
</feature>
<evidence type="ECO:0000256" key="1">
    <source>
        <dbReference type="SAM" id="MobiDB-lite"/>
    </source>
</evidence>
<evidence type="ECO:0000313" key="3">
    <source>
        <dbReference type="Proteomes" id="UP001221142"/>
    </source>
</evidence>
<feature type="region of interest" description="Disordered" evidence="1">
    <location>
        <begin position="338"/>
        <end position="363"/>
    </location>
</feature>
<organism evidence="2 3">
    <name type="scientific">Roridomyces roridus</name>
    <dbReference type="NCBI Taxonomy" id="1738132"/>
    <lineage>
        <taxon>Eukaryota</taxon>
        <taxon>Fungi</taxon>
        <taxon>Dikarya</taxon>
        <taxon>Basidiomycota</taxon>
        <taxon>Agaricomycotina</taxon>
        <taxon>Agaricomycetes</taxon>
        <taxon>Agaricomycetidae</taxon>
        <taxon>Agaricales</taxon>
        <taxon>Marasmiineae</taxon>
        <taxon>Mycenaceae</taxon>
        <taxon>Roridomyces</taxon>
    </lineage>
</organism>
<gene>
    <name evidence="2" type="ORF">FB45DRAFT_800981</name>
</gene>
<feature type="compositionally biased region" description="Acidic residues" evidence="1">
    <location>
        <begin position="921"/>
        <end position="933"/>
    </location>
</feature>
<dbReference type="EMBL" id="JARKIF010000021">
    <property type="protein sequence ID" value="KAJ7617199.1"/>
    <property type="molecule type" value="Genomic_DNA"/>
</dbReference>
<accession>A0AAD7BCN5</accession>
<dbReference type="PANTHER" id="PTHR31252:SF11">
    <property type="entry name" value="DUF4419 DOMAIN-CONTAINING PROTEIN"/>
    <property type="match status" value="1"/>
</dbReference>
<reference evidence="2" key="1">
    <citation type="submission" date="2023-03" db="EMBL/GenBank/DDBJ databases">
        <title>Massive genome expansion in bonnet fungi (Mycena s.s.) driven by repeated elements and novel gene families across ecological guilds.</title>
        <authorList>
            <consortium name="Lawrence Berkeley National Laboratory"/>
            <person name="Harder C.B."/>
            <person name="Miyauchi S."/>
            <person name="Viragh M."/>
            <person name="Kuo A."/>
            <person name="Thoen E."/>
            <person name="Andreopoulos B."/>
            <person name="Lu D."/>
            <person name="Skrede I."/>
            <person name="Drula E."/>
            <person name="Henrissat B."/>
            <person name="Morin E."/>
            <person name="Kohler A."/>
            <person name="Barry K."/>
            <person name="LaButti K."/>
            <person name="Morin E."/>
            <person name="Salamov A."/>
            <person name="Lipzen A."/>
            <person name="Mereny Z."/>
            <person name="Hegedus B."/>
            <person name="Baldrian P."/>
            <person name="Stursova M."/>
            <person name="Weitz H."/>
            <person name="Taylor A."/>
            <person name="Grigoriev I.V."/>
            <person name="Nagy L.G."/>
            <person name="Martin F."/>
            <person name="Kauserud H."/>
        </authorList>
    </citation>
    <scope>NUCLEOTIDE SEQUENCE</scope>
    <source>
        <strain evidence="2">9284</strain>
    </source>
</reference>
<keyword evidence="3" id="KW-1185">Reference proteome</keyword>
<comment type="caution">
    <text evidence="2">The sequence shown here is derived from an EMBL/GenBank/DDBJ whole genome shotgun (WGS) entry which is preliminary data.</text>
</comment>
<sequence>MPITFSTVPTATADNADTPVATSRDVPPLTAGHLLSASSCQPTDSDTVPSVIRSSIGGRPGPDNTQFKIAAGPGNGFIDTLLSAYIHHHALVIRPDEVWLAVVSQFSFYTGAAERSSSKFPSLPIEISVSSEDTATAPDVGKLSRRITRLLQKTVPDSTLRDWLLPAFTTTTPTDVLVSALLVLSASCTPPTTTQTRRGSDAHDVFRTAGGAGIPRVTLEGDRSDWEALLKRLEQLRAADGELGVGLPAVAWYHLLHPVLSHFVGMFDQPESTENQEFWNRAVISKEDEGKDGDKLSGWITAFCAFSIEGKWLGPELLPGSGSPETLTAPEFWAAHTHQPAAPTPTPAAAAPKGKANKGKKGAKKMVRLDVVEEIPPPPPTTPRISLALADVPPSHATSLLALTLSIKMRRRSDEERDRERDREVKSYTYTILAGLIGTGFSSSRDTQLSKTGRNDTVRPVVAWWIYELVRGVSRESSSRKRRVRATKEKEGEGSDGVPVPSPRVQFDLGGEEKHAGMENGGNLGQEVKPAREEEQEEQIPVVPPPPAQFDDVNFDFNAGGSTSDHGFGATPVHTQQDASPEPEPIPPPVTQAADPWDVDLDTDDVNAHVMPTFKPPAQLDSLDFTDDAGAPPATRFLSDLDLQLDLDDFEVPSVPAPTTAAQLDPLELTTPTLDFGQDPITTHTGGNGEDMGDSNGNANAEDDAWDNPTSWDKPAASSAGYGFGSSFGGGGGGGGASTGLGFGGASPGFGGAKSSGFGGAKSSSFGGAKSSAFGLGGGFGFGGSGGGSGGDFEFGGETDGYGDTAAETPAVQEDTTHDQGATQFDLDAFGTSGAGDFGEGAAVPDSTDGLAAETPVEPADVVEQPETQTEGAAQPPVEPGAQTGTETPVASEEPSAPAEPEVTPAVETPPAEPAAAETPAAEEGEGGEDEDAPAAKGKKGGAGGGAKKGGKGKKGKKGK</sequence>